<gene>
    <name evidence="1" type="ORF">HII17_14290</name>
</gene>
<protein>
    <submittedName>
        <fullName evidence="1">Uncharacterized protein</fullName>
    </submittedName>
</protein>
<sequence length="252" mass="27926">MKNVIIFLLAMVVIYLIYENYLTNEIDNTVSDSKLNAGLKVIVQKEKSQKPEPLAIKNRSFRENSNFAPELKGTSSNQSVNLLPKINSKLCLDDNGNAEQDGCEINLALNIESAIIDQHSGSVSSSDALSILESSNFSNVLNNLASRKVEHRSFENEILFNSELNGYLNNHDESIQSDGIFCGDTICAAEFSFEDIEHMNDLSMKLLQSPEKGHVFLNFNISADRQGNKIARVLFLQNNSGGVVLKEKGHGE</sequence>
<dbReference type="AlphaFoldDB" id="A0A7Y0LDU6"/>
<evidence type="ECO:0000313" key="2">
    <source>
        <dbReference type="Proteomes" id="UP000568664"/>
    </source>
</evidence>
<dbReference type="EMBL" id="JABBXH010000004">
    <property type="protein sequence ID" value="NMP32728.1"/>
    <property type="molecule type" value="Genomic_DNA"/>
</dbReference>
<name>A0A7Y0LDU6_9GAMM</name>
<organism evidence="1 2">
    <name type="scientific">Thalassotalea algicola</name>
    <dbReference type="NCBI Taxonomy" id="2716224"/>
    <lineage>
        <taxon>Bacteria</taxon>
        <taxon>Pseudomonadati</taxon>
        <taxon>Pseudomonadota</taxon>
        <taxon>Gammaproteobacteria</taxon>
        <taxon>Alteromonadales</taxon>
        <taxon>Colwelliaceae</taxon>
        <taxon>Thalassotalea</taxon>
    </lineage>
</organism>
<proteinExistence type="predicted"/>
<dbReference type="RefSeq" id="WP_169076027.1">
    <property type="nucleotide sequence ID" value="NZ_JABBXH010000004.1"/>
</dbReference>
<keyword evidence="2" id="KW-1185">Reference proteome</keyword>
<dbReference type="Proteomes" id="UP000568664">
    <property type="component" value="Unassembled WGS sequence"/>
</dbReference>
<comment type="caution">
    <text evidence="1">The sequence shown here is derived from an EMBL/GenBank/DDBJ whole genome shotgun (WGS) entry which is preliminary data.</text>
</comment>
<reference evidence="1 2" key="1">
    <citation type="submission" date="2020-04" db="EMBL/GenBank/DDBJ databases">
        <title>Thalassotalea sp. M1531, isolated from the surface of marine red alga.</title>
        <authorList>
            <person name="Pang L."/>
            <person name="Lu D.-C."/>
        </authorList>
    </citation>
    <scope>NUCLEOTIDE SEQUENCE [LARGE SCALE GENOMIC DNA]</scope>
    <source>
        <strain evidence="1 2">M1531</strain>
    </source>
</reference>
<accession>A0A7Y0LDU6</accession>
<evidence type="ECO:0000313" key="1">
    <source>
        <dbReference type="EMBL" id="NMP32728.1"/>
    </source>
</evidence>